<proteinExistence type="predicted"/>
<dbReference type="EMBL" id="CP072793">
    <property type="protein sequence ID" value="QTR52595.1"/>
    <property type="molecule type" value="Genomic_DNA"/>
</dbReference>
<gene>
    <name evidence="2" type="ORF">J9260_12845</name>
</gene>
<dbReference type="SUPFAM" id="SSF53335">
    <property type="entry name" value="S-adenosyl-L-methionine-dependent methyltransferases"/>
    <property type="match status" value="1"/>
</dbReference>
<dbReference type="GO" id="GO:0032259">
    <property type="term" value="P:methylation"/>
    <property type="evidence" value="ECO:0007669"/>
    <property type="project" value="UniProtKB-KW"/>
</dbReference>
<accession>A0A975IHF5</accession>
<dbReference type="Proteomes" id="UP000672009">
    <property type="component" value="Chromosome"/>
</dbReference>
<dbReference type="AlphaFoldDB" id="A0A975IHF5"/>
<dbReference type="KEGG" id="tun:J9260_12845"/>
<name>A0A975IHF5_9GAMM</name>
<keyword evidence="3" id="KW-1185">Reference proteome</keyword>
<protein>
    <submittedName>
        <fullName evidence="2">FkbM family methyltransferase</fullName>
    </submittedName>
</protein>
<organism evidence="2 3">
    <name type="scientific">Thiothrix unzii</name>
    <dbReference type="NCBI Taxonomy" id="111769"/>
    <lineage>
        <taxon>Bacteria</taxon>
        <taxon>Pseudomonadati</taxon>
        <taxon>Pseudomonadota</taxon>
        <taxon>Gammaproteobacteria</taxon>
        <taxon>Thiotrichales</taxon>
        <taxon>Thiotrichaceae</taxon>
        <taxon>Thiothrix</taxon>
    </lineage>
</organism>
<evidence type="ECO:0000259" key="1">
    <source>
        <dbReference type="Pfam" id="PF05050"/>
    </source>
</evidence>
<dbReference type="GO" id="GO:0008168">
    <property type="term" value="F:methyltransferase activity"/>
    <property type="evidence" value="ECO:0007669"/>
    <property type="project" value="UniProtKB-KW"/>
</dbReference>
<dbReference type="RefSeq" id="WP_210218135.1">
    <property type="nucleotide sequence ID" value="NZ_CP072793.1"/>
</dbReference>
<evidence type="ECO:0000313" key="2">
    <source>
        <dbReference type="EMBL" id="QTR52595.1"/>
    </source>
</evidence>
<sequence>MMKHVFKRACQRVCSVLTDNANNEAFPLQIYPGYEAGDSTLLEQYTPVTASTDATGYTDGFGVRTLYSSVPFVQPGSLNLQRLTMPLPDDGFHAEGIEYVAVCDALRRSRGNASFCAVEIGAGWGPWIGLAGILALRQGITELKLVGVEASASRFQLMQQHLVTNQLRPSATTAEDAQLGSSFTRLFNGAVWTHDGEIWFPEAAVDDMGAAASAHAEETDYRGTTLKHNAIPCRRLDTLLDGLGVIDFMHIDIQGAEADLLQDQIDWVNTHVRSLMVATHSRPIEGRLVELLFAHGWQLHREKPCRVDWGKNSSIVGKTLVDGSQYWLNPTDYHSLSRNN</sequence>
<dbReference type="Gene3D" id="3.40.50.150">
    <property type="entry name" value="Vaccinia Virus protein VP39"/>
    <property type="match status" value="1"/>
</dbReference>
<dbReference type="InterPro" id="IPR029063">
    <property type="entry name" value="SAM-dependent_MTases_sf"/>
</dbReference>
<evidence type="ECO:0000313" key="3">
    <source>
        <dbReference type="Proteomes" id="UP000672009"/>
    </source>
</evidence>
<dbReference type="InterPro" id="IPR006342">
    <property type="entry name" value="FkbM_mtfrase"/>
</dbReference>
<keyword evidence="2" id="KW-0489">Methyltransferase</keyword>
<dbReference type="Pfam" id="PF05050">
    <property type="entry name" value="Methyltransf_21"/>
    <property type="match status" value="1"/>
</dbReference>
<keyword evidence="2" id="KW-0808">Transferase</keyword>
<reference evidence="2" key="1">
    <citation type="submission" date="2021-04" db="EMBL/GenBank/DDBJ databases">
        <title>Genomics, taxonomy and metabolism of representatives of sulfur bacteria of the genus Thiothrix: Thiothrix fructosivorans QT, Thiothrix unzii A1T and three new species, Thiothrix subterranea sp. nov., Thiothrix litoralis sp. nov. and 'Candidatus Thiothrix anitrata' sp. nov.</title>
        <authorList>
            <person name="Ravin N.V."/>
            <person name="Smolyakov D."/>
            <person name="Rudenko T.S."/>
            <person name="Mardanov A.V."/>
            <person name="Beletsky A.V."/>
            <person name="Markov N.D."/>
            <person name="Fomenkov A.I."/>
            <person name="Roberts R.J."/>
            <person name="Karnachuk O.V."/>
            <person name="Novikov A."/>
            <person name="Grabovich M.Y."/>
        </authorList>
    </citation>
    <scope>NUCLEOTIDE SEQUENCE</scope>
    <source>
        <strain evidence="2">A1</strain>
    </source>
</reference>
<feature type="domain" description="Methyltransferase FkbM" evidence="1">
    <location>
        <begin position="209"/>
        <end position="269"/>
    </location>
</feature>